<sequence>MTGYFTCEAIRIRVNVLWKTNCDDGKCVREERTITVSVGLTCVQSANEDESERDKKCHRGVKRRKKTFNKRICDCKGKRRRRDRCGKLCKEHNQKNKRCLNCVLQSFPALIGFIMLQAICNYTLGQQVCDSLANPPIFMKQLSDLRNETMAVIDPAYRGLTSEVDVTRTEVPVVPRGAAFLEDRLRAVCPWSYARNEDPHRIPQVIFEAKCDHQTTCFGYLGSHDALPMRRPVCSEMYYYSSVMRRTGCDENGQNQYERVMQKISAGCTALRPAGS</sequence>
<dbReference type="SUPFAM" id="SSF57501">
    <property type="entry name" value="Cystine-knot cytokines"/>
    <property type="match status" value="1"/>
</dbReference>
<organism evidence="5 6">
    <name type="scientific">Mizuhopecten yessoensis</name>
    <name type="common">Japanese scallop</name>
    <name type="synonym">Patinopecten yessoensis</name>
    <dbReference type="NCBI Taxonomy" id="6573"/>
    <lineage>
        <taxon>Eukaryota</taxon>
        <taxon>Metazoa</taxon>
        <taxon>Spiralia</taxon>
        <taxon>Lophotrochozoa</taxon>
        <taxon>Mollusca</taxon>
        <taxon>Bivalvia</taxon>
        <taxon>Autobranchia</taxon>
        <taxon>Pteriomorphia</taxon>
        <taxon>Pectinida</taxon>
        <taxon>Pectinoidea</taxon>
        <taxon>Pectinidae</taxon>
        <taxon>Mizuhopecten</taxon>
    </lineage>
</organism>
<reference evidence="5 6" key="1">
    <citation type="journal article" date="2017" name="Nat. Ecol. Evol.">
        <title>Scallop genome provides insights into evolution of bilaterian karyotype and development.</title>
        <authorList>
            <person name="Wang S."/>
            <person name="Zhang J."/>
            <person name="Jiao W."/>
            <person name="Li J."/>
            <person name="Xun X."/>
            <person name="Sun Y."/>
            <person name="Guo X."/>
            <person name="Huan P."/>
            <person name="Dong B."/>
            <person name="Zhang L."/>
            <person name="Hu X."/>
            <person name="Sun X."/>
            <person name="Wang J."/>
            <person name="Zhao C."/>
            <person name="Wang Y."/>
            <person name="Wang D."/>
            <person name="Huang X."/>
            <person name="Wang R."/>
            <person name="Lv J."/>
            <person name="Li Y."/>
            <person name="Zhang Z."/>
            <person name="Liu B."/>
            <person name="Lu W."/>
            <person name="Hui Y."/>
            <person name="Liang J."/>
            <person name="Zhou Z."/>
            <person name="Hou R."/>
            <person name="Li X."/>
            <person name="Liu Y."/>
            <person name="Li H."/>
            <person name="Ning X."/>
            <person name="Lin Y."/>
            <person name="Zhao L."/>
            <person name="Xing Q."/>
            <person name="Dou J."/>
            <person name="Li Y."/>
            <person name="Mao J."/>
            <person name="Guo H."/>
            <person name="Dou H."/>
            <person name="Li T."/>
            <person name="Mu C."/>
            <person name="Jiang W."/>
            <person name="Fu Q."/>
            <person name="Fu X."/>
            <person name="Miao Y."/>
            <person name="Liu J."/>
            <person name="Yu Q."/>
            <person name="Li R."/>
            <person name="Liao H."/>
            <person name="Li X."/>
            <person name="Kong Y."/>
            <person name="Jiang Z."/>
            <person name="Chourrout D."/>
            <person name="Li R."/>
            <person name="Bao Z."/>
        </authorList>
    </citation>
    <scope>NUCLEOTIDE SEQUENCE [LARGE SCALE GENOMIC DNA]</scope>
    <source>
        <strain evidence="5 6">PY_sf001</strain>
    </source>
</reference>
<evidence type="ECO:0000256" key="2">
    <source>
        <dbReference type="ARBA" id="ARBA00007236"/>
    </source>
</evidence>
<dbReference type="Gene3D" id="2.10.90.10">
    <property type="entry name" value="Cystine-knot cytokines"/>
    <property type="match status" value="1"/>
</dbReference>
<comment type="subcellular location">
    <subcellularLocation>
        <location evidence="1">Secreted</location>
    </subcellularLocation>
</comment>
<evidence type="ECO:0000256" key="1">
    <source>
        <dbReference type="ARBA" id="ARBA00004613"/>
    </source>
</evidence>
<keyword evidence="6" id="KW-1185">Reference proteome</keyword>
<evidence type="ECO:0000256" key="3">
    <source>
        <dbReference type="ARBA" id="ARBA00022525"/>
    </source>
</evidence>
<dbReference type="Pfam" id="PF06083">
    <property type="entry name" value="IL17"/>
    <property type="match status" value="1"/>
</dbReference>
<evidence type="ECO:0000313" key="6">
    <source>
        <dbReference type="Proteomes" id="UP000242188"/>
    </source>
</evidence>
<comment type="caution">
    <text evidence="5">The sequence shown here is derived from an EMBL/GenBank/DDBJ whole genome shotgun (WGS) entry which is preliminary data.</text>
</comment>
<gene>
    <name evidence="5" type="ORF">KP79_PYT16501</name>
</gene>
<dbReference type="Proteomes" id="UP000242188">
    <property type="component" value="Unassembled WGS sequence"/>
</dbReference>
<dbReference type="OrthoDB" id="6093654at2759"/>
<dbReference type="GO" id="GO:0005125">
    <property type="term" value="F:cytokine activity"/>
    <property type="evidence" value="ECO:0007669"/>
    <property type="project" value="InterPro"/>
</dbReference>
<protein>
    <submittedName>
        <fullName evidence="5">Interleukin-17A</fullName>
    </submittedName>
</protein>
<name>A0A210Q898_MIZYE</name>
<dbReference type="InterPro" id="IPR029034">
    <property type="entry name" value="Cystine-knot_cytokine"/>
</dbReference>
<proteinExistence type="inferred from homology"/>
<evidence type="ECO:0000313" key="5">
    <source>
        <dbReference type="EMBL" id="OWF44935.1"/>
    </source>
</evidence>
<dbReference type="GO" id="GO:0005576">
    <property type="term" value="C:extracellular region"/>
    <property type="evidence" value="ECO:0007669"/>
    <property type="project" value="UniProtKB-SubCell"/>
</dbReference>
<evidence type="ECO:0000256" key="4">
    <source>
        <dbReference type="ARBA" id="ARBA00022729"/>
    </source>
</evidence>
<dbReference type="EMBL" id="NEDP02004651">
    <property type="protein sequence ID" value="OWF44935.1"/>
    <property type="molecule type" value="Genomic_DNA"/>
</dbReference>
<keyword evidence="3" id="KW-0964">Secreted</keyword>
<comment type="similarity">
    <text evidence="2">Belongs to the IL-17 family.</text>
</comment>
<dbReference type="InterPro" id="IPR010345">
    <property type="entry name" value="IL-17_fam"/>
</dbReference>
<keyword evidence="4" id="KW-0732">Signal</keyword>
<dbReference type="AlphaFoldDB" id="A0A210Q898"/>
<accession>A0A210Q898</accession>